<name>A0ABR3HY71_LOXSC</name>
<keyword evidence="6" id="KW-1185">Reference proteome</keyword>
<accession>A0ABR3HY71</accession>
<evidence type="ECO:0000313" key="5">
    <source>
        <dbReference type="EMBL" id="KAL0881499.1"/>
    </source>
</evidence>
<feature type="domain" description="FLYWCH-type" evidence="4">
    <location>
        <begin position="64"/>
        <end position="121"/>
    </location>
</feature>
<evidence type="ECO:0000256" key="2">
    <source>
        <dbReference type="ARBA" id="ARBA00022771"/>
    </source>
</evidence>
<evidence type="ECO:0000256" key="1">
    <source>
        <dbReference type="ARBA" id="ARBA00022723"/>
    </source>
</evidence>
<dbReference type="EMBL" id="JBEUOH010000011">
    <property type="protein sequence ID" value="KAL0881499.1"/>
    <property type="molecule type" value="Genomic_DNA"/>
</dbReference>
<evidence type="ECO:0000259" key="4">
    <source>
        <dbReference type="Pfam" id="PF04500"/>
    </source>
</evidence>
<dbReference type="InterPro" id="IPR007588">
    <property type="entry name" value="Znf_FLYWCH"/>
</dbReference>
<reference evidence="5 6" key="1">
    <citation type="submission" date="2024-06" db="EMBL/GenBank/DDBJ databases">
        <title>A chromosome-level genome assembly of beet webworm, Loxostege sticticalis.</title>
        <authorList>
            <person name="Zhang Y."/>
        </authorList>
    </citation>
    <scope>NUCLEOTIDE SEQUENCE [LARGE SCALE GENOMIC DNA]</scope>
    <source>
        <strain evidence="5">AQ026</strain>
        <tissue evidence="5">Whole body</tissue>
    </source>
</reference>
<gene>
    <name evidence="5" type="ORF">ABMA27_001350</name>
</gene>
<feature type="domain" description="FLYWCH-type" evidence="4">
    <location>
        <begin position="2"/>
        <end position="48"/>
    </location>
</feature>
<evidence type="ECO:0000313" key="6">
    <source>
        <dbReference type="Proteomes" id="UP001549920"/>
    </source>
</evidence>
<dbReference type="Proteomes" id="UP001549920">
    <property type="component" value="Unassembled WGS sequence"/>
</dbReference>
<proteinExistence type="predicted"/>
<keyword evidence="2" id="KW-0863">Zinc-finger</keyword>
<evidence type="ECO:0000256" key="3">
    <source>
        <dbReference type="ARBA" id="ARBA00022833"/>
    </source>
</evidence>
<organism evidence="5 6">
    <name type="scientific">Loxostege sticticalis</name>
    <name type="common">Beet webworm moth</name>
    <dbReference type="NCBI Taxonomy" id="481309"/>
    <lineage>
        <taxon>Eukaryota</taxon>
        <taxon>Metazoa</taxon>
        <taxon>Ecdysozoa</taxon>
        <taxon>Arthropoda</taxon>
        <taxon>Hexapoda</taxon>
        <taxon>Insecta</taxon>
        <taxon>Pterygota</taxon>
        <taxon>Neoptera</taxon>
        <taxon>Endopterygota</taxon>
        <taxon>Lepidoptera</taxon>
        <taxon>Glossata</taxon>
        <taxon>Ditrysia</taxon>
        <taxon>Pyraloidea</taxon>
        <taxon>Crambidae</taxon>
        <taxon>Pyraustinae</taxon>
        <taxon>Loxostege</taxon>
    </lineage>
</organism>
<sequence length="137" mass="15837">MVDGYTFYKTNSSGKLWLCSSYKAGHCKAKIRYKEPNTVIPCYMEHNHSPPKYHLFVSEIEFNYIDTPKGGKLVMIDGYTFSKMNKCKIWTCSNKYSYSCGAKFKMSNNETIIPHCLEHNHPPPTYVVTKDGKYIKV</sequence>
<dbReference type="Pfam" id="PF04500">
    <property type="entry name" value="FLYWCH"/>
    <property type="match status" value="2"/>
</dbReference>
<keyword evidence="1" id="KW-0479">Metal-binding</keyword>
<protein>
    <recommendedName>
        <fullName evidence="4">FLYWCH-type domain-containing protein</fullName>
    </recommendedName>
</protein>
<comment type="caution">
    <text evidence="5">The sequence shown here is derived from an EMBL/GenBank/DDBJ whole genome shotgun (WGS) entry which is preliminary data.</text>
</comment>
<dbReference type="Gene3D" id="2.20.25.240">
    <property type="match status" value="2"/>
</dbReference>
<keyword evidence="3" id="KW-0862">Zinc</keyword>